<evidence type="ECO:0000313" key="7">
    <source>
        <dbReference type="Proteomes" id="UP001054945"/>
    </source>
</evidence>
<keyword evidence="6" id="KW-0648">Protein biosynthesis</keyword>
<dbReference type="GO" id="GO:0005524">
    <property type="term" value="F:ATP binding"/>
    <property type="evidence" value="ECO:0007669"/>
    <property type="project" value="UniProtKB-KW"/>
</dbReference>
<evidence type="ECO:0000256" key="1">
    <source>
        <dbReference type="ARBA" id="ARBA00022679"/>
    </source>
</evidence>
<keyword evidence="3 6" id="KW-0418">Kinase</keyword>
<dbReference type="GO" id="GO:0005737">
    <property type="term" value="C:cytoplasm"/>
    <property type="evidence" value="ECO:0007669"/>
    <property type="project" value="TreeGrafter"/>
</dbReference>
<keyword evidence="1" id="KW-0808">Transferase</keyword>
<keyword evidence="2" id="KW-0547">Nucleotide-binding</keyword>
<dbReference type="GO" id="GO:0003743">
    <property type="term" value="F:translation initiation factor activity"/>
    <property type="evidence" value="ECO:0007669"/>
    <property type="project" value="UniProtKB-KW"/>
</dbReference>
<dbReference type="GO" id="GO:0004694">
    <property type="term" value="F:eukaryotic translation initiation factor 2alpha kinase activity"/>
    <property type="evidence" value="ECO:0007669"/>
    <property type="project" value="TreeGrafter"/>
</dbReference>
<name>A0AAV4WBJ8_CAEEX</name>
<dbReference type="InterPro" id="IPR000719">
    <property type="entry name" value="Prot_kinase_dom"/>
</dbReference>
<accession>A0AAV4WBJ8</accession>
<dbReference type="PANTHER" id="PTHR11042">
    <property type="entry name" value="EUKARYOTIC TRANSLATION INITIATION FACTOR 2-ALPHA KINASE EIF2-ALPHA KINASE -RELATED"/>
    <property type="match status" value="1"/>
</dbReference>
<evidence type="ECO:0000256" key="3">
    <source>
        <dbReference type="ARBA" id="ARBA00022777"/>
    </source>
</evidence>
<dbReference type="Gene3D" id="1.10.510.10">
    <property type="entry name" value="Transferase(Phosphotransferase) domain 1"/>
    <property type="match status" value="1"/>
</dbReference>
<keyword evidence="7" id="KW-1185">Reference proteome</keyword>
<dbReference type="EMBL" id="BPLR01015873">
    <property type="protein sequence ID" value="GIY79336.1"/>
    <property type="molecule type" value="Genomic_DNA"/>
</dbReference>
<keyword evidence="4" id="KW-0067">ATP-binding</keyword>
<evidence type="ECO:0000256" key="4">
    <source>
        <dbReference type="ARBA" id="ARBA00022840"/>
    </source>
</evidence>
<protein>
    <submittedName>
        <fullName evidence="6">Eukaryotic translation initiation factor 2-alpha kinase 3</fullName>
    </submittedName>
</protein>
<dbReference type="SUPFAM" id="SSF56112">
    <property type="entry name" value="Protein kinase-like (PK-like)"/>
    <property type="match status" value="1"/>
</dbReference>
<proteinExistence type="predicted"/>
<organism evidence="6 7">
    <name type="scientific">Caerostris extrusa</name>
    <name type="common">Bark spider</name>
    <name type="synonym">Caerostris bankana</name>
    <dbReference type="NCBI Taxonomy" id="172846"/>
    <lineage>
        <taxon>Eukaryota</taxon>
        <taxon>Metazoa</taxon>
        <taxon>Ecdysozoa</taxon>
        <taxon>Arthropoda</taxon>
        <taxon>Chelicerata</taxon>
        <taxon>Arachnida</taxon>
        <taxon>Araneae</taxon>
        <taxon>Araneomorphae</taxon>
        <taxon>Entelegynae</taxon>
        <taxon>Araneoidea</taxon>
        <taxon>Araneidae</taxon>
        <taxon>Caerostris</taxon>
    </lineage>
</organism>
<gene>
    <name evidence="6" type="primary">EIF2AK3</name>
    <name evidence="6" type="ORF">CEXT_17561</name>
</gene>
<evidence type="ECO:0000259" key="5">
    <source>
        <dbReference type="PROSITE" id="PS50011"/>
    </source>
</evidence>
<dbReference type="SMART" id="SM00220">
    <property type="entry name" value="S_TKc"/>
    <property type="match status" value="1"/>
</dbReference>
<dbReference type="AlphaFoldDB" id="A0AAV4WBJ8"/>
<feature type="domain" description="Protein kinase" evidence="5">
    <location>
        <begin position="1"/>
        <end position="195"/>
    </location>
</feature>
<dbReference type="GO" id="GO:0005634">
    <property type="term" value="C:nucleus"/>
    <property type="evidence" value="ECO:0007669"/>
    <property type="project" value="TreeGrafter"/>
</dbReference>
<dbReference type="PANTHER" id="PTHR11042:SF91">
    <property type="entry name" value="EUKARYOTIC TRANSLATION INITIATION FACTOR 2-ALPHA KINASE"/>
    <property type="match status" value="1"/>
</dbReference>
<dbReference type="Proteomes" id="UP001054945">
    <property type="component" value="Unassembled WGS sequence"/>
</dbReference>
<dbReference type="InterPro" id="IPR050339">
    <property type="entry name" value="CC_SR_Kinase"/>
</dbReference>
<comment type="caution">
    <text evidence="6">The sequence shown here is derived from an EMBL/GenBank/DDBJ whole genome shotgun (WGS) entry which is preliminary data.</text>
</comment>
<sequence length="195" mass="23058">MSPEKFLSMFGNSFKFAVDAMYIQEYENAHLLMFHNTPLHEYRMDLVDDDPEFAGPRYLYIQMELCHKDNLRIWLKKHCEQRNYSQPSNIYFSLNGLIKIGDFGFATQFEIPGVDHSYEYDLFSSHSVKVGTLTYMSPEQTTPDNLFRTQGKFSEDFIEKYENESLLIKKMLDPNSRRRPTALEILQHPLCLPYR</sequence>
<reference evidence="6 7" key="1">
    <citation type="submission" date="2021-06" db="EMBL/GenBank/DDBJ databases">
        <title>Caerostris extrusa draft genome.</title>
        <authorList>
            <person name="Kono N."/>
            <person name="Arakawa K."/>
        </authorList>
    </citation>
    <scope>NUCLEOTIDE SEQUENCE [LARGE SCALE GENOMIC DNA]</scope>
</reference>
<dbReference type="PROSITE" id="PS50011">
    <property type="entry name" value="PROTEIN_KINASE_DOM"/>
    <property type="match status" value="1"/>
</dbReference>
<keyword evidence="6" id="KW-0396">Initiation factor</keyword>
<dbReference type="InterPro" id="IPR011009">
    <property type="entry name" value="Kinase-like_dom_sf"/>
</dbReference>
<evidence type="ECO:0000313" key="6">
    <source>
        <dbReference type="EMBL" id="GIY79336.1"/>
    </source>
</evidence>
<evidence type="ECO:0000256" key="2">
    <source>
        <dbReference type="ARBA" id="ARBA00022741"/>
    </source>
</evidence>